<gene>
    <name evidence="3" type="ORF">DFR64_2146</name>
</gene>
<evidence type="ECO:0000259" key="2">
    <source>
        <dbReference type="Pfam" id="PF14242"/>
    </source>
</evidence>
<keyword evidence="4" id="KW-1185">Reference proteome</keyword>
<dbReference type="Proteomes" id="UP000256388">
    <property type="component" value="Unassembled WGS sequence"/>
</dbReference>
<dbReference type="AlphaFoldDB" id="A0A347ZPD9"/>
<dbReference type="InterPro" id="IPR025642">
    <property type="entry name" value="DUF4342"/>
</dbReference>
<protein>
    <submittedName>
        <fullName evidence="3">Uncharacterized protein DUF4342</fullName>
    </submittedName>
</protein>
<reference evidence="3 4" key="1">
    <citation type="submission" date="2018-08" db="EMBL/GenBank/DDBJ databases">
        <title>Genomic Encyclopedia of Type Strains, Phase IV (KMG-IV): sequencing the most valuable type-strain genomes for metagenomic binning, comparative biology and taxonomic classification.</title>
        <authorList>
            <person name="Goeker M."/>
        </authorList>
    </citation>
    <scope>NUCLEOTIDE SEQUENCE [LARGE SCALE GENOMIC DNA]</scope>
    <source>
        <strain evidence="3 4">DSM 23923</strain>
    </source>
</reference>
<keyword evidence="1" id="KW-0812">Transmembrane</keyword>
<proteinExistence type="predicted"/>
<name>A0A347ZPD9_9CHLR</name>
<dbReference type="OrthoDB" id="129626at2"/>
<evidence type="ECO:0000256" key="1">
    <source>
        <dbReference type="SAM" id="Phobius"/>
    </source>
</evidence>
<organism evidence="3 4">
    <name type="scientific">Pelolinea submarina</name>
    <dbReference type="NCBI Taxonomy" id="913107"/>
    <lineage>
        <taxon>Bacteria</taxon>
        <taxon>Bacillati</taxon>
        <taxon>Chloroflexota</taxon>
        <taxon>Anaerolineae</taxon>
        <taxon>Anaerolineales</taxon>
        <taxon>Anaerolineaceae</taxon>
        <taxon>Pelolinea</taxon>
    </lineage>
</organism>
<evidence type="ECO:0000313" key="4">
    <source>
        <dbReference type="Proteomes" id="UP000256388"/>
    </source>
</evidence>
<sequence length="84" mass="8948">MSTEKVHTEEIPVTGEELLGKVKELVHEGNIRRVVIRNAEGRTLIDIPLTIGVVGVWLAPQLAAIGAIAALLGSGSILVEKVEE</sequence>
<feature type="transmembrane region" description="Helical" evidence="1">
    <location>
        <begin position="58"/>
        <end position="79"/>
    </location>
</feature>
<comment type="caution">
    <text evidence="3">The sequence shown here is derived from an EMBL/GenBank/DDBJ whole genome shotgun (WGS) entry which is preliminary data.</text>
</comment>
<accession>A0A347ZPD9</accession>
<dbReference type="RefSeq" id="WP_116225416.1">
    <property type="nucleotide sequence ID" value="NZ_AP018437.1"/>
</dbReference>
<feature type="domain" description="DUF4342" evidence="2">
    <location>
        <begin position="5"/>
        <end position="81"/>
    </location>
</feature>
<dbReference type="EMBL" id="QUMS01000002">
    <property type="protein sequence ID" value="REG08771.1"/>
    <property type="molecule type" value="Genomic_DNA"/>
</dbReference>
<keyword evidence="1" id="KW-1133">Transmembrane helix</keyword>
<evidence type="ECO:0000313" key="3">
    <source>
        <dbReference type="EMBL" id="REG08771.1"/>
    </source>
</evidence>
<dbReference type="Pfam" id="PF14242">
    <property type="entry name" value="DUF4342"/>
    <property type="match status" value="1"/>
</dbReference>
<keyword evidence="1" id="KW-0472">Membrane</keyword>